<evidence type="ECO:0000256" key="3">
    <source>
        <dbReference type="PROSITE-ProRule" id="PRU01161"/>
    </source>
</evidence>
<comment type="similarity">
    <text evidence="1">Belongs to the patatin family.</text>
</comment>
<dbReference type="PANTHER" id="PTHR32176:SF92">
    <property type="entry name" value="XYLOSE ISOMERASE"/>
    <property type="match status" value="1"/>
</dbReference>
<dbReference type="EMBL" id="JALDYZ010000002">
    <property type="protein sequence ID" value="MDI7921479.1"/>
    <property type="molecule type" value="Genomic_DNA"/>
</dbReference>
<feature type="domain" description="PNPLA" evidence="4">
    <location>
        <begin position="7"/>
        <end position="207"/>
    </location>
</feature>
<name>A0AAE3U2X0_9HYPH</name>
<dbReference type="SUPFAM" id="SSF52151">
    <property type="entry name" value="FabD/lysophospholipase-like"/>
    <property type="match status" value="1"/>
</dbReference>
<feature type="short sequence motif" description="DGA/G" evidence="3">
    <location>
        <begin position="194"/>
        <end position="196"/>
    </location>
</feature>
<keyword evidence="3" id="KW-0442">Lipid degradation</keyword>
<evidence type="ECO:0000256" key="2">
    <source>
        <dbReference type="ARBA" id="ARBA00023098"/>
    </source>
</evidence>
<comment type="caution">
    <text evidence="5">The sequence shown here is derived from an EMBL/GenBank/DDBJ whole genome shotgun (WGS) entry which is preliminary data.</text>
</comment>
<evidence type="ECO:0000259" key="4">
    <source>
        <dbReference type="PROSITE" id="PS51635"/>
    </source>
</evidence>
<feature type="active site" description="Nucleophile" evidence="3">
    <location>
        <position position="46"/>
    </location>
</feature>
<evidence type="ECO:0000313" key="6">
    <source>
        <dbReference type="Proteomes" id="UP001161580"/>
    </source>
</evidence>
<accession>A0AAE3U2X0</accession>
<dbReference type="GO" id="GO:0047372">
    <property type="term" value="F:monoacylglycerol lipase activity"/>
    <property type="evidence" value="ECO:0007669"/>
    <property type="project" value="TreeGrafter"/>
</dbReference>
<dbReference type="InterPro" id="IPR016035">
    <property type="entry name" value="Acyl_Trfase/lysoPLipase"/>
</dbReference>
<dbReference type="PROSITE" id="PS51635">
    <property type="entry name" value="PNPLA"/>
    <property type="match status" value="1"/>
</dbReference>
<dbReference type="Gene3D" id="3.40.1090.10">
    <property type="entry name" value="Cytosolic phospholipase A2 catalytic domain"/>
    <property type="match status" value="1"/>
</dbReference>
<dbReference type="GO" id="GO:0016042">
    <property type="term" value="P:lipid catabolic process"/>
    <property type="evidence" value="ECO:0007669"/>
    <property type="project" value="UniProtKB-UniRule"/>
</dbReference>
<keyword evidence="2 3" id="KW-0443">Lipid metabolism</keyword>
<dbReference type="InterPro" id="IPR002641">
    <property type="entry name" value="PNPLA_dom"/>
</dbReference>
<evidence type="ECO:0000256" key="1">
    <source>
        <dbReference type="ARBA" id="ARBA00010240"/>
    </source>
</evidence>
<feature type="active site" description="Proton acceptor" evidence="3">
    <location>
        <position position="194"/>
    </location>
</feature>
<dbReference type="PANTHER" id="PTHR32176">
    <property type="entry name" value="XYLOSE ISOMERASE"/>
    <property type="match status" value="1"/>
</dbReference>
<dbReference type="Proteomes" id="UP001161580">
    <property type="component" value="Unassembled WGS sequence"/>
</dbReference>
<keyword evidence="6" id="KW-1185">Reference proteome</keyword>
<feature type="short sequence motif" description="GXSXG" evidence="3">
    <location>
        <begin position="44"/>
        <end position="48"/>
    </location>
</feature>
<dbReference type="RefSeq" id="WP_311785650.1">
    <property type="nucleotide sequence ID" value="NZ_JALDYY010000002.1"/>
</dbReference>
<protein>
    <submittedName>
        <fullName evidence="5">Patatin-like phospholipase family protein</fullName>
    </submittedName>
</protein>
<proteinExistence type="inferred from homology"/>
<feature type="short sequence motif" description="GXGXXG" evidence="3">
    <location>
        <begin position="11"/>
        <end position="16"/>
    </location>
</feature>
<dbReference type="GO" id="GO:0004620">
    <property type="term" value="F:phospholipase activity"/>
    <property type="evidence" value="ECO:0007669"/>
    <property type="project" value="TreeGrafter"/>
</dbReference>
<dbReference type="Pfam" id="PF01734">
    <property type="entry name" value="Patatin"/>
    <property type="match status" value="1"/>
</dbReference>
<dbReference type="AlphaFoldDB" id="A0AAE3U2X0"/>
<reference evidence="5" key="1">
    <citation type="submission" date="2022-03" db="EMBL/GenBank/DDBJ databases">
        <title>Fererhizobium litorale gen. nov., sp. nov., isolated from sandy sediments of the Sea of Japan seashore.</title>
        <authorList>
            <person name="Romanenko L."/>
            <person name="Kurilenko V."/>
            <person name="Otstavnykh N."/>
            <person name="Svetashev V."/>
            <person name="Tekutyeva L."/>
            <person name="Isaeva M."/>
            <person name="Mikhailov V."/>
        </authorList>
    </citation>
    <scope>NUCLEOTIDE SEQUENCE</scope>
    <source>
        <strain evidence="5">KMM 9576</strain>
    </source>
</reference>
<evidence type="ECO:0000313" key="5">
    <source>
        <dbReference type="EMBL" id="MDI7921479.1"/>
    </source>
</evidence>
<gene>
    <name evidence="5" type="ORF">MRS75_05195</name>
</gene>
<sequence length="352" mass="38091">MAVRFILSIDGGGIRGLIPALILSDLAKRLDDRPLHECFDLIGGTSTGAIIAAGLACPNPRNHAKAACTPDNLVKLYAEEGKDIFKATILTRILNIGGWQEERYSAAELEKKLINRLGLKTEVADALTKVLITGYDIHNRQAVFITNCDPENSRFRFWEAARGSSAAPTYFEPALVENFAEDPTDANRRIPVIDGGVFANDPVLAAYVEARKMGWENNPDTVVILSLGTGIQNRKIPYQQAKDWGAFGWINPANGTPLISVLMQGQASTAAYQANKLLNPSGTKMANGATAVTAANRGKLQYFRIDGPLIGANDDLDDASPGNIASLTRLAERFITDNKLALDEVASRIKAR</sequence>
<keyword evidence="3" id="KW-0378">Hydrolase</keyword>
<organism evidence="5 6">
    <name type="scientific">Ferirhizobium litorale</name>
    <dbReference type="NCBI Taxonomy" id="2927786"/>
    <lineage>
        <taxon>Bacteria</taxon>
        <taxon>Pseudomonadati</taxon>
        <taxon>Pseudomonadota</taxon>
        <taxon>Alphaproteobacteria</taxon>
        <taxon>Hyphomicrobiales</taxon>
        <taxon>Rhizobiaceae</taxon>
        <taxon>Ferirhizobium</taxon>
    </lineage>
</organism>